<dbReference type="InterPro" id="IPR003439">
    <property type="entry name" value="ABC_transporter-like_ATP-bd"/>
</dbReference>
<feature type="domain" description="ABC transporter" evidence="5">
    <location>
        <begin position="277"/>
        <end position="500"/>
    </location>
</feature>
<evidence type="ECO:0000256" key="2">
    <source>
        <dbReference type="ARBA" id="ARBA00022448"/>
    </source>
</evidence>
<dbReference type="Pfam" id="PF00005">
    <property type="entry name" value="ABC_tran"/>
    <property type="match status" value="2"/>
</dbReference>
<dbReference type="Proteomes" id="UP000199482">
    <property type="component" value="Chromosome I"/>
</dbReference>
<dbReference type="STRING" id="589382.SAMN04489721_0927"/>
<accession>A0A1H1Q956</accession>
<dbReference type="AlphaFoldDB" id="A0A1H1Q956"/>
<dbReference type="InterPro" id="IPR003593">
    <property type="entry name" value="AAA+_ATPase"/>
</dbReference>
<evidence type="ECO:0000313" key="6">
    <source>
        <dbReference type="EMBL" id="MCP2367779.1"/>
    </source>
</evidence>
<keyword evidence="2" id="KW-0813">Transport</keyword>
<comment type="similarity">
    <text evidence="1">Belongs to the ABC transporter superfamily.</text>
</comment>
<dbReference type="GO" id="GO:0043190">
    <property type="term" value="C:ATP-binding cassette (ABC) transporter complex"/>
    <property type="evidence" value="ECO:0007669"/>
    <property type="project" value="TreeGrafter"/>
</dbReference>
<dbReference type="GO" id="GO:0016887">
    <property type="term" value="F:ATP hydrolysis activity"/>
    <property type="evidence" value="ECO:0007669"/>
    <property type="project" value="InterPro"/>
</dbReference>
<evidence type="ECO:0000256" key="1">
    <source>
        <dbReference type="ARBA" id="ARBA00005417"/>
    </source>
</evidence>
<keyword evidence="9" id="KW-1185">Reference proteome</keyword>
<evidence type="ECO:0000313" key="7">
    <source>
        <dbReference type="EMBL" id="SDS19986.1"/>
    </source>
</evidence>
<dbReference type="SUPFAM" id="SSF52540">
    <property type="entry name" value="P-loop containing nucleoside triphosphate hydrolases"/>
    <property type="match status" value="2"/>
</dbReference>
<dbReference type="EC" id="3.6.3.-" evidence="6"/>
<dbReference type="PROSITE" id="PS50893">
    <property type="entry name" value="ABC_TRANSPORTER_2"/>
    <property type="match status" value="2"/>
</dbReference>
<dbReference type="InterPro" id="IPR017871">
    <property type="entry name" value="ABC_transporter-like_CS"/>
</dbReference>
<dbReference type="EMBL" id="SODL02000003">
    <property type="protein sequence ID" value="MCP2367779.1"/>
    <property type="molecule type" value="Genomic_DNA"/>
</dbReference>
<protein>
    <submittedName>
        <fullName evidence="7">Energy-coupling factor transport system ATP-binding protein</fullName>
        <ecNumber evidence="6">3.6.3.-</ecNumber>
    </submittedName>
</protein>
<dbReference type="Gene3D" id="3.40.50.300">
    <property type="entry name" value="P-loop containing nucleotide triphosphate hydrolases"/>
    <property type="match status" value="2"/>
</dbReference>
<evidence type="ECO:0000313" key="9">
    <source>
        <dbReference type="Proteomes" id="UP000893823"/>
    </source>
</evidence>
<reference evidence="8" key="2">
    <citation type="submission" date="2016-10" db="EMBL/GenBank/DDBJ databases">
        <authorList>
            <person name="Varghese N."/>
            <person name="Submissions S."/>
        </authorList>
    </citation>
    <scope>NUCLEOTIDE SEQUENCE [LARGE SCALE GENOMIC DNA]</scope>
    <source>
        <strain evidence="8">CPCC 202695</strain>
    </source>
</reference>
<sequence length="500" mass="52072">MEHDRTLARPARVDATGWGWRHAGRVRPALQGIDLAIDPGERVLLLGPSGSGKSTLLHALAGVLGGDDEGESVGSLRIDGRPAPEARGRAGLVLQDPDSQVILARVGDDVAFGCENLGVPREEIWRRVADAVDAVGLDLPLDHPTSRLSGGQKQRLALAGAIAMRPGLLLLDEPTANLDPVGVAEVREAVGRVLERTGATLVVVEHRVEVWQHLVDRVIILGADGDVVADGAPDEILTARASELAAAGVWVPGVPLGVPEAAAGVPTVALPDGTALLSTRDLAIGRPRGTVLHEGLELALPRGTSTVLTGPNGAGKSTLALTLGGLLAPRAGAVIAASGFARGLPSSPVRWRSRDLLTRIGTVFQEPEHQFVAATVRDEVAVAPRALGLGPAAVTARVGEILERLRLDHLAGANPFTLSGGEARRLSVGSVLATRPEVVILDEPTFGQDRLGWVELVRLLHELVAGGTTLLSVTHDLAFTASLGERRLELGVRAPAGSRS</sequence>
<dbReference type="GO" id="GO:0005524">
    <property type="term" value="F:ATP binding"/>
    <property type="evidence" value="ECO:0007669"/>
    <property type="project" value="UniProtKB-KW"/>
</dbReference>
<organism evidence="7 8">
    <name type="scientific">Agromyces flavus</name>
    <dbReference type="NCBI Taxonomy" id="589382"/>
    <lineage>
        <taxon>Bacteria</taxon>
        <taxon>Bacillati</taxon>
        <taxon>Actinomycetota</taxon>
        <taxon>Actinomycetes</taxon>
        <taxon>Micrococcales</taxon>
        <taxon>Microbacteriaceae</taxon>
        <taxon>Agromyces</taxon>
    </lineage>
</organism>
<dbReference type="Proteomes" id="UP000893823">
    <property type="component" value="Unassembled WGS sequence"/>
</dbReference>
<dbReference type="PROSITE" id="PS00211">
    <property type="entry name" value="ABC_TRANSPORTER_1"/>
    <property type="match status" value="2"/>
</dbReference>
<proteinExistence type="inferred from homology"/>
<name>A0A1H1Q956_9MICO</name>
<keyword evidence="4 7" id="KW-0067">ATP-binding</keyword>
<gene>
    <name evidence="6" type="ORF">BCL57_001938</name>
    <name evidence="7" type="ORF">SAMN04489721_0927</name>
</gene>
<reference evidence="6" key="3">
    <citation type="submission" date="2022-06" db="EMBL/GenBank/DDBJ databases">
        <title>Genomic Encyclopedia of Type Strains, Phase III (KMG-III): the genomes of soil and plant-associated and newly described type strains.</title>
        <authorList>
            <person name="Whitman W."/>
        </authorList>
    </citation>
    <scope>NUCLEOTIDE SEQUENCE</scope>
    <source>
        <strain evidence="6">CPCC 202695</strain>
    </source>
</reference>
<dbReference type="InterPro" id="IPR015856">
    <property type="entry name" value="ABC_transpr_CbiO/EcfA_su"/>
</dbReference>
<keyword evidence="3" id="KW-0547">Nucleotide-binding</keyword>
<reference evidence="7" key="1">
    <citation type="submission" date="2016-10" db="EMBL/GenBank/DDBJ databases">
        <authorList>
            <person name="de Groot N.N."/>
        </authorList>
    </citation>
    <scope>NUCLEOTIDE SEQUENCE [LARGE SCALE GENOMIC DNA]</scope>
    <source>
        <strain evidence="7">CPCC 202695</strain>
    </source>
</reference>
<dbReference type="InterPro" id="IPR050095">
    <property type="entry name" value="ECF_ABC_transporter_ATP-bd"/>
</dbReference>
<keyword evidence="6" id="KW-0378">Hydrolase</keyword>
<dbReference type="GO" id="GO:0042626">
    <property type="term" value="F:ATPase-coupled transmembrane transporter activity"/>
    <property type="evidence" value="ECO:0007669"/>
    <property type="project" value="TreeGrafter"/>
</dbReference>
<dbReference type="RefSeq" id="WP_229724659.1">
    <property type="nucleotide sequence ID" value="NZ_BMDN01000003.1"/>
</dbReference>
<dbReference type="InterPro" id="IPR027417">
    <property type="entry name" value="P-loop_NTPase"/>
</dbReference>
<dbReference type="SMART" id="SM00382">
    <property type="entry name" value="AAA"/>
    <property type="match status" value="2"/>
</dbReference>
<dbReference type="PANTHER" id="PTHR43553:SF24">
    <property type="entry name" value="ENERGY-COUPLING FACTOR TRANSPORTER ATP-BINDING PROTEIN ECFA1"/>
    <property type="match status" value="1"/>
</dbReference>
<dbReference type="EMBL" id="LT629755">
    <property type="protein sequence ID" value="SDS19986.1"/>
    <property type="molecule type" value="Genomic_DNA"/>
</dbReference>
<evidence type="ECO:0000313" key="8">
    <source>
        <dbReference type="Proteomes" id="UP000199482"/>
    </source>
</evidence>
<dbReference type="PANTHER" id="PTHR43553">
    <property type="entry name" value="HEAVY METAL TRANSPORTER"/>
    <property type="match status" value="1"/>
</dbReference>
<evidence type="ECO:0000256" key="4">
    <source>
        <dbReference type="ARBA" id="ARBA00022840"/>
    </source>
</evidence>
<evidence type="ECO:0000256" key="3">
    <source>
        <dbReference type="ARBA" id="ARBA00022741"/>
    </source>
</evidence>
<feature type="domain" description="ABC transporter" evidence="5">
    <location>
        <begin position="8"/>
        <end position="249"/>
    </location>
</feature>
<evidence type="ECO:0000259" key="5">
    <source>
        <dbReference type="PROSITE" id="PS50893"/>
    </source>
</evidence>
<dbReference type="CDD" id="cd03225">
    <property type="entry name" value="ABC_cobalt_CbiO_domain1"/>
    <property type="match status" value="2"/>
</dbReference>